<dbReference type="SUPFAM" id="SSF48452">
    <property type="entry name" value="TPR-like"/>
    <property type="match status" value="1"/>
</dbReference>
<dbReference type="AlphaFoldDB" id="A0A2A4F8K5"/>
<dbReference type="InterPro" id="IPR001969">
    <property type="entry name" value="Aspartic_peptidase_AS"/>
</dbReference>
<sequence length="384" mass="40829">MSFAHGVNATIPQIPMKISTSTRAIVLRNAFAPGRLLAACAALITLACGQQVPDDTRIAVDHYRLTGVEAADLAKPDAHRALVQLSHEPCNRDAMGALSYRLDEAGYRRESANSLTQFVKTCGRADGFLSAAAEDLMAVSDYGAAVTVANQLLANEPAEPDYYFARGRAYEGQGDHERALADYMQTIALIPERSTITSNLFLRAADMHAKAGRYCDAVSMIRMWMSADPERADNSQAKNIIASYSGKQSCPSTYASGKDSFARPSGNTIRVVAKINGVTGTFIVDTGATYVTLTDAFAHRARIDTAHAQKVRLQTANGPATGLLTQATSVSVGQVQAADVPVSVDTKSGATLGKSVDGLLGQSFLSRFETAFTPTHWSIGKSAG</sequence>
<dbReference type="InterPro" id="IPR011990">
    <property type="entry name" value="TPR-like_helical_dom_sf"/>
</dbReference>
<dbReference type="Pfam" id="PF13975">
    <property type="entry name" value="gag-asp_proteas"/>
    <property type="match status" value="1"/>
</dbReference>
<proteinExistence type="predicted"/>
<dbReference type="PROSITE" id="PS00141">
    <property type="entry name" value="ASP_PROTEASE"/>
    <property type="match status" value="1"/>
</dbReference>
<dbReference type="CDD" id="cd05483">
    <property type="entry name" value="retropepsin_like_bacteria"/>
    <property type="match status" value="1"/>
</dbReference>
<evidence type="ECO:0000313" key="2">
    <source>
        <dbReference type="EMBL" id="PCE28726.1"/>
    </source>
</evidence>
<dbReference type="PROSITE" id="PS50005">
    <property type="entry name" value="TPR"/>
    <property type="match status" value="1"/>
</dbReference>
<dbReference type="InterPro" id="IPR019734">
    <property type="entry name" value="TPR_rpt"/>
</dbReference>
<accession>A0A2A4F8K5</accession>
<comment type="caution">
    <text evidence="2">The sequence shown here is derived from an EMBL/GenBank/DDBJ whole genome shotgun (WGS) entry which is preliminary data.</text>
</comment>
<dbReference type="SMART" id="SM00028">
    <property type="entry name" value="TPR"/>
    <property type="match status" value="1"/>
</dbReference>
<evidence type="ECO:0000256" key="1">
    <source>
        <dbReference type="PROSITE-ProRule" id="PRU00339"/>
    </source>
</evidence>
<organism evidence="2 3">
    <name type="scientific">Paraburkholderia acidicola</name>
    <dbReference type="NCBI Taxonomy" id="1912599"/>
    <lineage>
        <taxon>Bacteria</taxon>
        <taxon>Pseudomonadati</taxon>
        <taxon>Pseudomonadota</taxon>
        <taxon>Betaproteobacteria</taxon>
        <taxon>Burkholderiales</taxon>
        <taxon>Burkholderiaceae</taxon>
        <taxon>Paraburkholderia</taxon>
    </lineage>
</organism>
<dbReference type="GO" id="GO:0006508">
    <property type="term" value="P:proteolysis"/>
    <property type="evidence" value="ECO:0007669"/>
    <property type="project" value="InterPro"/>
</dbReference>
<gene>
    <name evidence="2" type="ORF">BWP39_00620</name>
</gene>
<protein>
    <submittedName>
        <fullName evidence="2">Uncharacterized protein</fullName>
    </submittedName>
</protein>
<dbReference type="Proteomes" id="UP000218022">
    <property type="component" value="Unassembled WGS sequence"/>
</dbReference>
<evidence type="ECO:0000313" key="3">
    <source>
        <dbReference type="Proteomes" id="UP000218022"/>
    </source>
</evidence>
<dbReference type="Gene3D" id="2.40.70.10">
    <property type="entry name" value="Acid Proteases"/>
    <property type="match status" value="1"/>
</dbReference>
<reference evidence="2 3" key="1">
    <citation type="submission" date="2017-01" db="EMBL/GenBank/DDBJ databases">
        <title>Whole-Genome Shotgun Sequencing of Two beta-Proteobacterial Species in Search of the Bulgecin Biosynthetic Cluster.</title>
        <authorList>
            <person name="Horsman M.E."/>
            <person name="Marous D.R."/>
            <person name="Li R."/>
            <person name="Oliver R.A."/>
            <person name="Byun B."/>
            <person name="Emrich S.J."/>
            <person name="Boggess B."/>
            <person name="Townsend C.A."/>
            <person name="Mobashery S."/>
        </authorList>
    </citation>
    <scope>NUCLEOTIDE SEQUENCE [LARGE SCALE GENOMIC DNA]</scope>
    <source>
        <strain evidence="2 3">ATCC 31363</strain>
    </source>
</reference>
<dbReference type="SUPFAM" id="SSF50630">
    <property type="entry name" value="Acid proteases"/>
    <property type="match status" value="1"/>
</dbReference>
<keyword evidence="1" id="KW-0802">TPR repeat</keyword>
<dbReference type="EMBL" id="MTZV01000001">
    <property type="protein sequence ID" value="PCE28726.1"/>
    <property type="molecule type" value="Genomic_DNA"/>
</dbReference>
<dbReference type="Gene3D" id="1.25.40.10">
    <property type="entry name" value="Tetratricopeptide repeat domain"/>
    <property type="match status" value="1"/>
</dbReference>
<name>A0A2A4F8K5_9BURK</name>
<dbReference type="InterPro" id="IPR021109">
    <property type="entry name" value="Peptidase_aspartic_dom_sf"/>
</dbReference>
<dbReference type="GO" id="GO:0004190">
    <property type="term" value="F:aspartic-type endopeptidase activity"/>
    <property type="evidence" value="ECO:0007669"/>
    <property type="project" value="InterPro"/>
</dbReference>
<dbReference type="InterPro" id="IPR034122">
    <property type="entry name" value="Retropepsin-like_bacterial"/>
</dbReference>
<feature type="repeat" description="TPR" evidence="1">
    <location>
        <begin position="160"/>
        <end position="193"/>
    </location>
</feature>